<gene>
    <name evidence="1" type="ORF">BF9343_1068</name>
</gene>
<accession>Q5LG92</accession>
<protein>
    <submittedName>
        <fullName evidence="1">ATP/GTP-binding protein</fullName>
    </submittedName>
</protein>
<organism evidence="1 2">
    <name type="scientific">Bacteroides fragilis (strain ATCC 25285 / DSM 2151 / CCUG 4856 / JCM 11019 / LMG 10263 / NCTC 9343 / Onslow / VPI 2553 / EN-2)</name>
    <dbReference type="NCBI Taxonomy" id="272559"/>
    <lineage>
        <taxon>Bacteria</taxon>
        <taxon>Pseudomonadati</taxon>
        <taxon>Bacteroidota</taxon>
        <taxon>Bacteroidia</taxon>
        <taxon>Bacteroidales</taxon>
        <taxon>Bacteroidaceae</taxon>
        <taxon>Bacteroides</taxon>
    </lineage>
</organism>
<dbReference type="AlphaFoldDB" id="Q5LG92"/>
<evidence type="ECO:0000313" key="1">
    <source>
        <dbReference type="EMBL" id="CAH06849.1"/>
    </source>
</evidence>
<dbReference type="Gene3D" id="3.40.50.300">
    <property type="entry name" value="P-loop containing nucleotide triphosphate hydrolases"/>
    <property type="match status" value="1"/>
</dbReference>
<dbReference type="eggNOG" id="COG4928">
    <property type="taxonomic scope" value="Bacteria"/>
</dbReference>
<dbReference type="HOGENOM" id="CLU_286651_0_0_10"/>
<dbReference type="Pfam" id="PF07693">
    <property type="entry name" value="KAP_NTPase"/>
    <property type="match status" value="1"/>
</dbReference>
<evidence type="ECO:0000313" key="2">
    <source>
        <dbReference type="Proteomes" id="UP000006731"/>
    </source>
</evidence>
<dbReference type="EMBL" id="CR626927">
    <property type="protein sequence ID" value="CAH06849.1"/>
    <property type="molecule type" value="Genomic_DNA"/>
</dbReference>
<sequence length="1053" mass="120445">MVFDSLNRNMITEHPSYLRTTPVGEDLFIGKSHEAISKRIAQQIKNGNHCQMIGIDGGWGSGKSNLVKLISNELNAGISDKKKQMFPFITYDAWGHSSDLQRRTILEEITKSLITDYECLDNSWQLKLNELLSKKKSTHNKKVPRLSTTIKVGMLLVALTPLINWLVSLVPDKCVLGKILTSMIPYIVGIVYVVYKKHCDDKKYGITGTASFSSYFEELFLVYKGKISEESTYEVISEKEPSSSQFKEWMHQLDGSIRDSKKVILVFDNMDRLPIAKVQEFWAAIHSFFAEESFDNLVIIVPFDCSHIINAFKSEDNTDNSHCYGNDFINKTFSVVHRVAPPIMSDWKAFFYQKWKDAFGKEASPDKEVTQIYDAMTPEITPRNIIAFINELITLKFNSDLSIPDRYLALYIFGKDEISAKPSIELLSPSFLGNLSCLYSNDTDMPKFMSAIHYQLPVEKSMDIVFTRQMKTALDNNEVETINQLAKDNSTFKSIAEIAILDVTNIENATIALEKADLSNIEKGVLDYIWQCLYHRIHSLKADFTRYKPFHSILLSHISQTGRKNYISMLIKQYQSIKEDSFDCQTYIQGIDALRKVDSFHLDCVLECLWQISPALFVKLTQITKDSYNDYGYYCPEEDLDEYLSDLSISDWKSIFINKTLADEYKLNRFEKKLLENLKSSGNNVDDVRVCIERLKEIRSYIDNADSIMADSAIYNILGSIDSKNPIFYDLICIGMSKCGSYQYRGYSPYSIMLSSPSDQDIISISNTIKWYINYGDLLVSYSSYDSKLTNSVVRHLTNSYNAHSRASITNCLKNYTSIKAHYSLEAKALLTKLAGWSTNYKGEDVFSPELIKDCLNVKNDLSVAVLNALNSTLQSKSQEVWCDDLKNSHTLADYYVMYHPEINQNLFDAIKEQINSCVTNNTAIANQDIVGKLLSICNVQGCDVKNFFIDTLNKFNTNQSTKGKVIALAPWIFQYVGNDLETYQDYLFKFLVTEVLEDDAIISILNKNRQMLSFKKPDDFKRKIKQLAEANGNESSEIWMLAKYWKLIKDKK</sequence>
<dbReference type="InterPro" id="IPR011646">
    <property type="entry name" value="KAP_P-loop"/>
</dbReference>
<reference evidence="1 2" key="1">
    <citation type="journal article" date="2005" name="Science">
        <title>Extensive DNA inversions in the B. fragilis genome control variable gene expression.</title>
        <authorList>
            <person name="Cerdeno-Tarraga A.M."/>
            <person name="Patrick S."/>
            <person name="Crosmann L."/>
            <person name="Blakely G."/>
            <person name="Abratt V."/>
            <person name="Lennard N."/>
            <person name="Duerden B."/>
            <person name="Poxton I."/>
            <person name="Harris B."/>
            <person name="Quail M.A."/>
            <person name="Barron A."/>
            <person name="Clarck L."/>
            <person name="Corton C."/>
            <person name="Doggett J."/>
            <person name="Holden M.T.G."/>
            <person name="Larke N."/>
            <person name="Line A."/>
            <person name="Lord A."/>
            <person name="Norbertczak H."/>
            <person name="Ormond D."/>
            <person name="Price C."/>
            <person name="Rabbinowitsch E."/>
            <person name="Woodward J."/>
            <person name="Barrel B.G."/>
            <person name="Parkhill J."/>
        </authorList>
    </citation>
    <scope>NUCLEOTIDE SEQUENCE [LARGE SCALE GENOMIC DNA]</scope>
    <source>
        <strain evidence="2">ATCC 25285 / DSM 2151 / CCUG 4856 / JCM 11019 / LMG 10263 / NCTC 9343 / Onslow / VPI 2553 / EN-2</strain>
    </source>
</reference>
<dbReference type="BioCyc" id="BFRA272559:G1GHZ-1155-MONOMER"/>
<name>Q5LG92_BACFN</name>
<dbReference type="KEGG" id="bfs:BF9343_1068"/>
<keyword evidence="2" id="KW-1185">Reference proteome</keyword>
<dbReference type="PaxDb" id="272559-BF9343_1068"/>
<accession>A0A380YXV6</accession>
<dbReference type="SUPFAM" id="SSF52540">
    <property type="entry name" value="P-loop containing nucleoside triphosphate hydrolases"/>
    <property type="match status" value="1"/>
</dbReference>
<proteinExistence type="predicted"/>
<dbReference type="Proteomes" id="UP000006731">
    <property type="component" value="Chromosome"/>
</dbReference>
<dbReference type="InterPro" id="IPR027417">
    <property type="entry name" value="P-loop_NTPase"/>
</dbReference>